<evidence type="ECO:0000256" key="1">
    <source>
        <dbReference type="SAM" id="MobiDB-lite"/>
    </source>
</evidence>
<proteinExistence type="predicted"/>
<keyword evidence="3" id="KW-1185">Reference proteome</keyword>
<name>A0A517ZPC1_9PLAN</name>
<sequence>MSNEHPLIQRAHWYSRQDVNLTPDGCKYDDNIGAWTVIASGDLWVETPGREGPQTKKQDIETGEDQKGE</sequence>
<dbReference type="Proteomes" id="UP000319383">
    <property type="component" value="Chromosome"/>
</dbReference>
<dbReference type="EMBL" id="CP036276">
    <property type="protein sequence ID" value="QDU44322.1"/>
    <property type="molecule type" value="Genomic_DNA"/>
</dbReference>
<reference evidence="2 3" key="1">
    <citation type="submission" date="2019-02" db="EMBL/GenBank/DDBJ databases">
        <title>Deep-cultivation of Planctomycetes and their phenomic and genomic characterization uncovers novel biology.</title>
        <authorList>
            <person name="Wiegand S."/>
            <person name="Jogler M."/>
            <person name="Boedeker C."/>
            <person name="Pinto D."/>
            <person name="Vollmers J."/>
            <person name="Rivas-Marin E."/>
            <person name="Kohn T."/>
            <person name="Peeters S.H."/>
            <person name="Heuer A."/>
            <person name="Rast P."/>
            <person name="Oberbeckmann S."/>
            <person name="Bunk B."/>
            <person name="Jeske O."/>
            <person name="Meyerdierks A."/>
            <person name="Storesund J.E."/>
            <person name="Kallscheuer N."/>
            <person name="Luecker S."/>
            <person name="Lage O.M."/>
            <person name="Pohl T."/>
            <person name="Merkel B.J."/>
            <person name="Hornburger P."/>
            <person name="Mueller R.-W."/>
            <person name="Bruemmer F."/>
            <person name="Labrenz M."/>
            <person name="Spormann A.M."/>
            <person name="Op den Camp H."/>
            <person name="Overmann J."/>
            <person name="Amann R."/>
            <person name="Jetten M.S.M."/>
            <person name="Mascher T."/>
            <person name="Medema M.H."/>
            <person name="Devos D.P."/>
            <person name="Kaster A.-K."/>
            <person name="Ovreas L."/>
            <person name="Rohde M."/>
            <person name="Galperin M.Y."/>
            <person name="Jogler C."/>
        </authorList>
    </citation>
    <scope>NUCLEOTIDE SEQUENCE [LARGE SCALE GENOMIC DNA]</scope>
    <source>
        <strain evidence="2 3">Mal52</strain>
    </source>
</reference>
<dbReference type="KEGG" id="sdyn:Mal52_28010"/>
<protein>
    <submittedName>
        <fullName evidence="2">Uncharacterized protein</fullName>
    </submittedName>
</protein>
<feature type="compositionally biased region" description="Basic and acidic residues" evidence="1">
    <location>
        <begin position="53"/>
        <end position="69"/>
    </location>
</feature>
<gene>
    <name evidence="2" type="ORF">Mal52_28010</name>
</gene>
<organism evidence="2 3">
    <name type="scientific">Symmachiella dynata</name>
    <dbReference type="NCBI Taxonomy" id="2527995"/>
    <lineage>
        <taxon>Bacteria</taxon>
        <taxon>Pseudomonadati</taxon>
        <taxon>Planctomycetota</taxon>
        <taxon>Planctomycetia</taxon>
        <taxon>Planctomycetales</taxon>
        <taxon>Planctomycetaceae</taxon>
        <taxon>Symmachiella</taxon>
    </lineage>
</organism>
<evidence type="ECO:0000313" key="2">
    <source>
        <dbReference type="EMBL" id="QDU44322.1"/>
    </source>
</evidence>
<evidence type="ECO:0000313" key="3">
    <source>
        <dbReference type="Proteomes" id="UP000319383"/>
    </source>
</evidence>
<accession>A0A517ZPC1</accession>
<dbReference type="AlphaFoldDB" id="A0A517ZPC1"/>
<feature type="region of interest" description="Disordered" evidence="1">
    <location>
        <begin position="45"/>
        <end position="69"/>
    </location>
</feature>
<dbReference type="RefSeq" id="WP_197534885.1">
    <property type="nucleotide sequence ID" value="NZ_CP036276.1"/>
</dbReference>